<dbReference type="KEGG" id="rpy:Y013_24975"/>
<evidence type="ECO:0000313" key="2">
    <source>
        <dbReference type="EMBL" id="AHD24244.1"/>
    </source>
</evidence>
<accession>V9XQB3</accession>
<organism evidence="2 3">
    <name type="scientific">Rhodococcus pyridinivorans SB3094</name>
    <dbReference type="NCBI Taxonomy" id="1435356"/>
    <lineage>
        <taxon>Bacteria</taxon>
        <taxon>Bacillati</taxon>
        <taxon>Actinomycetota</taxon>
        <taxon>Actinomycetes</taxon>
        <taxon>Mycobacteriales</taxon>
        <taxon>Nocardiaceae</taxon>
        <taxon>Rhodococcus</taxon>
    </lineage>
</organism>
<gene>
    <name evidence="2" type="ORF">Y013_24975</name>
</gene>
<keyword evidence="2" id="KW-0614">Plasmid</keyword>
<reference evidence="2 3" key="1">
    <citation type="journal article" date="2014" name="Genome Announc.">
        <title>Complete Genome of Rhodococcus pyridinivorans SB3094, a Methyl-Ethyl-Ketone-Degrading Bacterium Used for Bioaugmentation.</title>
        <authorList>
            <person name="Dueholm M.S."/>
            <person name="Albertsen M."/>
            <person name="D'Imperio S."/>
            <person name="Tale V.P."/>
            <person name="Lewis D."/>
            <person name="Nielsen P.H."/>
            <person name="Nielsen J.L."/>
        </authorList>
    </citation>
    <scope>NUCLEOTIDE SEQUENCE [LARGE SCALE GENOMIC DNA]</scope>
    <source>
        <strain evidence="3">SB3094</strain>
        <plasmid evidence="3">1</plasmid>
    </source>
</reference>
<proteinExistence type="predicted"/>
<protein>
    <submittedName>
        <fullName evidence="2">Uncharacterized protein</fullName>
    </submittedName>
</protein>
<evidence type="ECO:0000256" key="1">
    <source>
        <dbReference type="SAM" id="MobiDB-lite"/>
    </source>
</evidence>
<evidence type="ECO:0000313" key="3">
    <source>
        <dbReference type="Proteomes" id="UP000018781"/>
    </source>
</evidence>
<dbReference type="HOGENOM" id="CLU_1979865_0_0_11"/>
<dbReference type="Proteomes" id="UP000018781">
    <property type="component" value="Plasmid unnamed"/>
</dbReference>
<dbReference type="AlphaFoldDB" id="V9XQB3"/>
<feature type="region of interest" description="Disordered" evidence="1">
    <location>
        <begin position="103"/>
        <end position="126"/>
    </location>
</feature>
<geneLocation type="plasmid" evidence="3">
    <name>1</name>
</geneLocation>
<name>V9XQB3_9NOCA</name>
<dbReference type="EMBL" id="CP006997">
    <property type="protein sequence ID" value="AHD24244.1"/>
    <property type="molecule type" value="Genomic_DNA"/>
</dbReference>
<sequence>MTRLRIVVPEDVIMDGMIDLPRSGDCVDYTLQFYEAGPWIHPEMSSEVVVGVEQLNDGRCSADRVDPDGRIRAGSYSMLLHGDCWCAYFVSSRLYAGTAQCAGSVPGGSRPTGRECFRPRRRSPGR</sequence>